<evidence type="ECO:0000313" key="1">
    <source>
        <dbReference type="EMBL" id="ERM99231.1"/>
    </source>
</evidence>
<proteinExistence type="predicted"/>
<evidence type="ECO:0000313" key="2">
    <source>
        <dbReference type="Proteomes" id="UP000017836"/>
    </source>
</evidence>
<keyword evidence="2" id="KW-1185">Reference proteome</keyword>
<protein>
    <submittedName>
        <fullName evidence="1">Uncharacterized protein</fullName>
    </submittedName>
</protein>
<dbReference type="EMBL" id="KI395040">
    <property type="protein sequence ID" value="ERM99231.1"/>
    <property type="molecule type" value="Genomic_DNA"/>
</dbReference>
<dbReference type="Proteomes" id="UP000017836">
    <property type="component" value="Unassembled WGS sequence"/>
</dbReference>
<name>W1NQN0_AMBTC</name>
<dbReference type="AlphaFoldDB" id="W1NQN0"/>
<accession>W1NQN0</accession>
<gene>
    <name evidence="1" type="ORF">AMTR_s00092p00123070</name>
</gene>
<dbReference type="HOGENOM" id="CLU_1564990_0_0_1"/>
<organism evidence="1 2">
    <name type="scientific">Amborella trichopoda</name>
    <dbReference type="NCBI Taxonomy" id="13333"/>
    <lineage>
        <taxon>Eukaryota</taxon>
        <taxon>Viridiplantae</taxon>
        <taxon>Streptophyta</taxon>
        <taxon>Embryophyta</taxon>
        <taxon>Tracheophyta</taxon>
        <taxon>Spermatophyta</taxon>
        <taxon>Magnoliopsida</taxon>
        <taxon>Amborellales</taxon>
        <taxon>Amborellaceae</taxon>
        <taxon>Amborella</taxon>
    </lineage>
</organism>
<dbReference type="Gramene" id="ERM99231">
    <property type="protein sequence ID" value="ERM99231"/>
    <property type="gene ID" value="AMTR_s00092p00123070"/>
</dbReference>
<reference evidence="2" key="1">
    <citation type="journal article" date="2013" name="Science">
        <title>The Amborella genome and the evolution of flowering plants.</title>
        <authorList>
            <consortium name="Amborella Genome Project"/>
        </authorList>
    </citation>
    <scope>NUCLEOTIDE SEQUENCE [LARGE SCALE GENOMIC DNA]</scope>
</reference>
<sequence>MDQANYENNPEWIVQTQEIQQFNDILNKEIERKHLMREMEQSIHDQGKNSRVWQPTFEWEDFDHTNLAMDKPIKVDKARNDLLVAKEVGDSRNSNEGGSCDMSSSYNKLNSLEGQGMRVLKLPIKRRRSIVELSQIHVPNGRQRYIKKSQDDAIDLNKVADSMINFGQQPF</sequence>